<keyword evidence="4" id="KW-0460">Magnesium</keyword>
<evidence type="ECO:0000256" key="1">
    <source>
        <dbReference type="ARBA" id="ARBA00001946"/>
    </source>
</evidence>
<dbReference type="GO" id="GO:0008966">
    <property type="term" value="F:phosphoglucosamine mutase activity"/>
    <property type="evidence" value="ECO:0007669"/>
    <property type="project" value="TreeGrafter"/>
</dbReference>
<evidence type="ECO:0000256" key="3">
    <source>
        <dbReference type="ARBA" id="ARBA00022723"/>
    </source>
</evidence>
<dbReference type="InterPro" id="IPR050060">
    <property type="entry name" value="Phosphoglucosamine_mutase"/>
</dbReference>
<evidence type="ECO:0000256" key="2">
    <source>
        <dbReference type="ARBA" id="ARBA00022553"/>
    </source>
</evidence>
<feature type="domain" description="Alpha-D-phosphohexomutase alpha/beta/alpha" evidence="8">
    <location>
        <begin position="95"/>
        <end position="207"/>
    </location>
</feature>
<feature type="domain" description="Alpha-D-phosphohexomutase alpha/beta/alpha" evidence="7">
    <location>
        <begin position="10"/>
        <end position="91"/>
    </location>
</feature>
<dbReference type="InterPro" id="IPR036900">
    <property type="entry name" value="A-D-PHexomutase_C_sf"/>
</dbReference>
<evidence type="ECO:0000259" key="6">
    <source>
        <dbReference type="Pfam" id="PF00408"/>
    </source>
</evidence>
<dbReference type="InterPro" id="IPR016055">
    <property type="entry name" value="A-D-PHexomutase_a/b/a-I/II/III"/>
</dbReference>
<evidence type="ECO:0000259" key="8">
    <source>
        <dbReference type="Pfam" id="PF02880"/>
    </source>
</evidence>
<dbReference type="InterPro" id="IPR005845">
    <property type="entry name" value="A-D-PHexomutase_a/b/a-II"/>
</dbReference>
<feature type="non-terminal residue" evidence="9">
    <location>
        <position position="258"/>
    </location>
</feature>
<dbReference type="Gene3D" id="3.30.310.50">
    <property type="entry name" value="Alpha-D-phosphohexomutase, C-terminal domain"/>
    <property type="match status" value="1"/>
</dbReference>
<dbReference type="GO" id="GO:0046872">
    <property type="term" value="F:metal ion binding"/>
    <property type="evidence" value="ECO:0007669"/>
    <property type="project" value="UniProtKB-KW"/>
</dbReference>
<keyword evidence="3" id="KW-0479">Metal-binding</keyword>
<dbReference type="Gene3D" id="3.40.120.10">
    <property type="entry name" value="Alpha-D-Glucose-1,6-Bisphosphate, subunit A, domain 3"/>
    <property type="match status" value="2"/>
</dbReference>
<dbReference type="PANTHER" id="PTHR42946">
    <property type="entry name" value="PHOSPHOHEXOSE MUTASE"/>
    <property type="match status" value="1"/>
</dbReference>
<gene>
    <name evidence="9" type="ORF">METZ01_LOCUS445453</name>
</gene>
<dbReference type="PANTHER" id="PTHR42946:SF1">
    <property type="entry name" value="PHOSPHOGLUCOMUTASE (ALPHA-D-GLUCOSE-1,6-BISPHOSPHATE-DEPENDENT)"/>
    <property type="match status" value="1"/>
</dbReference>
<feature type="non-terminal residue" evidence="9">
    <location>
        <position position="1"/>
    </location>
</feature>
<evidence type="ECO:0000256" key="5">
    <source>
        <dbReference type="ARBA" id="ARBA00023235"/>
    </source>
</evidence>
<sequence length="258" mass="27668">RSFPRGQTLEGVTIVVDCGHGAAYKATPCALRELGADVIVYGNHPDGTNINAGCGSMHPGQMCHWVQEHRANIGIAHDGDADRVLLCDENGTLIDGDDIMAICTLEMLAEGSLANNTLVSTVMSNAGLDVAIKAAGGQIIRTPVGDKYVVDEMLKNGYNFGGEQSGHLIFGDHGTTGDGLVAALQILRIMAAKQKPLSELTQCWTRFPQKLTNLRVTEKKPFEELANVLDLVSQAEAELGNEDGRVLLRYSGTEPKIR</sequence>
<dbReference type="Pfam" id="PF02879">
    <property type="entry name" value="PGM_PMM_II"/>
    <property type="match status" value="1"/>
</dbReference>
<dbReference type="GO" id="GO:0006048">
    <property type="term" value="P:UDP-N-acetylglucosamine biosynthetic process"/>
    <property type="evidence" value="ECO:0007669"/>
    <property type="project" value="TreeGrafter"/>
</dbReference>
<dbReference type="EMBL" id="UINC01182402">
    <property type="protein sequence ID" value="SVD92599.1"/>
    <property type="molecule type" value="Genomic_DNA"/>
</dbReference>
<dbReference type="GO" id="GO:0004615">
    <property type="term" value="F:phosphomannomutase activity"/>
    <property type="evidence" value="ECO:0007669"/>
    <property type="project" value="TreeGrafter"/>
</dbReference>
<keyword evidence="5" id="KW-0413">Isomerase</keyword>
<dbReference type="SUPFAM" id="SSF55957">
    <property type="entry name" value="Phosphoglucomutase, C-terminal domain"/>
    <property type="match status" value="1"/>
</dbReference>
<evidence type="ECO:0000313" key="9">
    <source>
        <dbReference type="EMBL" id="SVD92599.1"/>
    </source>
</evidence>
<evidence type="ECO:0000259" key="7">
    <source>
        <dbReference type="Pfam" id="PF02879"/>
    </source>
</evidence>
<dbReference type="Pfam" id="PF00408">
    <property type="entry name" value="PGM_PMM_IV"/>
    <property type="match status" value="1"/>
</dbReference>
<reference evidence="9" key="1">
    <citation type="submission" date="2018-05" db="EMBL/GenBank/DDBJ databases">
        <authorList>
            <person name="Lanie J.A."/>
            <person name="Ng W.-L."/>
            <person name="Kazmierczak K.M."/>
            <person name="Andrzejewski T.M."/>
            <person name="Davidsen T.M."/>
            <person name="Wayne K.J."/>
            <person name="Tettelin H."/>
            <person name="Glass J.I."/>
            <person name="Rusch D."/>
            <person name="Podicherti R."/>
            <person name="Tsui H.-C.T."/>
            <person name="Winkler M.E."/>
        </authorList>
    </citation>
    <scope>NUCLEOTIDE SEQUENCE</scope>
</reference>
<evidence type="ECO:0000256" key="4">
    <source>
        <dbReference type="ARBA" id="ARBA00022842"/>
    </source>
</evidence>
<proteinExistence type="predicted"/>
<protein>
    <recommendedName>
        <fullName evidence="10">Alpha-D-phosphohexomutase alpha/beta/alpha domain-containing protein</fullName>
    </recommendedName>
</protein>
<dbReference type="GO" id="GO:0009252">
    <property type="term" value="P:peptidoglycan biosynthetic process"/>
    <property type="evidence" value="ECO:0007669"/>
    <property type="project" value="TreeGrafter"/>
</dbReference>
<organism evidence="9">
    <name type="scientific">marine metagenome</name>
    <dbReference type="NCBI Taxonomy" id="408172"/>
    <lineage>
        <taxon>unclassified sequences</taxon>
        <taxon>metagenomes</taxon>
        <taxon>ecological metagenomes</taxon>
    </lineage>
</organism>
<feature type="domain" description="Alpha-D-phosphohexomutase C-terminal" evidence="6">
    <location>
        <begin position="211"/>
        <end position="258"/>
    </location>
</feature>
<dbReference type="InterPro" id="IPR005843">
    <property type="entry name" value="A-D-PHexomutase_C"/>
</dbReference>
<comment type="cofactor">
    <cofactor evidence="1">
        <name>Mg(2+)</name>
        <dbReference type="ChEBI" id="CHEBI:18420"/>
    </cofactor>
</comment>
<dbReference type="InterPro" id="IPR005846">
    <property type="entry name" value="A-D-PHexomutase_a/b/a-III"/>
</dbReference>
<dbReference type="GO" id="GO:0005975">
    <property type="term" value="P:carbohydrate metabolic process"/>
    <property type="evidence" value="ECO:0007669"/>
    <property type="project" value="InterPro"/>
</dbReference>
<evidence type="ECO:0008006" key="10">
    <source>
        <dbReference type="Google" id="ProtNLM"/>
    </source>
</evidence>
<dbReference type="FunFam" id="3.40.120.10:FF:000002">
    <property type="entry name" value="Phosphoglucosamine mutase"/>
    <property type="match status" value="1"/>
</dbReference>
<dbReference type="Pfam" id="PF02880">
    <property type="entry name" value="PGM_PMM_III"/>
    <property type="match status" value="1"/>
</dbReference>
<dbReference type="AlphaFoldDB" id="A0A382ZBM4"/>
<name>A0A382ZBM4_9ZZZZ</name>
<dbReference type="GO" id="GO:0005829">
    <property type="term" value="C:cytosol"/>
    <property type="evidence" value="ECO:0007669"/>
    <property type="project" value="TreeGrafter"/>
</dbReference>
<dbReference type="SUPFAM" id="SSF53738">
    <property type="entry name" value="Phosphoglucomutase, first 3 domains"/>
    <property type="match status" value="2"/>
</dbReference>
<keyword evidence="2" id="KW-0597">Phosphoprotein</keyword>
<accession>A0A382ZBM4</accession>